<evidence type="ECO:0000256" key="1">
    <source>
        <dbReference type="SAM" id="Phobius"/>
    </source>
</evidence>
<comment type="caution">
    <text evidence="2">The sequence shown here is derived from an EMBL/GenBank/DDBJ whole genome shotgun (WGS) entry which is preliminary data.</text>
</comment>
<keyword evidence="1" id="KW-0812">Transmembrane</keyword>
<accession>A0A316WLW6</accession>
<keyword evidence="1" id="KW-1133">Transmembrane helix</keyword>
<dbReference type="Proteomes" id="UP000236594">
    <property type="component" value="Unassembled WGS sequence"/>
</dbReference>
<keyword evidence="3" id="KW-1185">Reference proteome</keyword>
<name>A0A316WLW6_9FLAO</name>
<keyword evidence="1" id="KW-0472">Membrane</keyword>
<dbReference type="EMBL" id="PPED02000009">
    <property type="protein sequence ID" value="PWN62414.1"/>
    <property type="molecule type" value="Genomic_DNA"/>
</dbReference>
<evidence type="ECO:0000313" key="2">
    <source>
        <dbReference type="EMBL" id="PWN62414.1"/>
    </source>
</evidence>
<sequence length="112" mass="12189">MKKIITIKILKMKKQLNKRKAARIVTGIFACGLLLLPELMFADIVGEVNKWNTKARLVAKAIVGLSAIGGGVYAYFKMQTDDGSAGKKALLSFLGALIFAAVMFTIIDEIIK</sequence>
<dbReference type="AlphaFoldDB" id="A0A316WLW6"/>
<proteinExistence type="predicted"/>
<protein>
    <submittedName>
        <fullName evidence="2">Uncharacterized protein</fullName>
    </submittedName>
</protein>
<reference evidence="2 3" key="1">
    <citation type="submission" date="2018-04" db="EMBL/GenBank/DDBJ databases">
        <title>Draft Genome Sequence of Phosphate-Solubilizing Chryseobacterium sp. ISE14 that is a Biocontrol and Plant Growth-Promoting Rhizobacterium Isolated from Cucumber.</title>
        <authorList>
            <person name="Jeong J.-J."/>
            <person name="Sang M.K."/>
            <person name="Choi I.-G."/>
            <person name="Kim K.D."/>
        </authorList>
    </citation>
    <scope>NUCLEOTIDE SEQUENCE [LARGE SCALE GENOMIC DNA]</scope>
    <source>
        <strain evidence="2 3">ISE14</strain>
    </source>
</reference>
<feature type="transmembrane region" description="Helical" evidence="1">
    <location>
        <begin position="57"/>
        <end position="76"/>
    </location>
</feature>
<gene>
    <name evidence="2" type="ORF">C1631_022885</name>
</gene>
<evidence type="ECO:0000313" key="3">
    <source>
        <dbReference type="Proteomes" id="UP000236594"/>
    </source>
</evidence>
<organism evidence="2 3">
    <name type="scientific">Chryseobacterium phosphatilyticum</name>
    <dbReference type="NCBI Taxonomy" id="475075"/>
    <lineage>
        <taxon>Bacteria</taxon>
        <taxon>Pseudomonadati</taxon>
        <taxon>Bacteroidota</taxon>
        <taxon>Flavobacteriia</taxon>
        <taxon>Flavobacteriales</taxon>
        <taxon>Weeksellaceae</taxon>
        <taxon>Chryseobacterium group</taxon>
        <taxon>Chryseobacterium</taxon>
    </lineage>
</organism>
<feature type="transmembrane region" description="Helical" evidence="1">
    <location>
        <begin position="88"/>
        <end position="107"/>
    </location>
</feature>